<name>A0ABQ6HX08_9MICO</name>
<dbReference type="PANTHER" id="PTHR43566:SF2">
    <property type="entry name" value="DUF4143 DOMAIN-CONTAINING PROTEIN"/>
    <property type="match status" value="1"/>
</dbReference>
<reference evidence="4" key="1">
    <citation type="journal article" date="2019" name="Int. J. Syst. Evol. Microbiol.">
        <title>The Global Catalogue of Microorganisms (GCM) 10K type strain sequencing project: providing services to taxonomists for standard genome sequencing and annotation.</title>
        <authorList>
            <consortium name="The Broad Institute Genomics Platform"/>
            <consortium name="The Broad Institute Genome Sequencing Center for Infectious Disease"/>
            <person name="Wu L."/>
            <person name="Ma J."/>
        </authorList>
    </citation>
    <scope>NUCLEOTIDE SEQUENCE [LARGE SCALE GENOMIC DNA]</scope>
    <source>
        <strain evidence="4">NBRC 106348</strain>
    </source>
</reference>
<dbReference type="SUPFAM" id="SSF52540">
    <property type="entry name" value="P-loop containing nucleoside triphosphate hydrolases"/>
    <property type="match status" value="1"/>
</dbReference>
<organism evidence="3 4">
    <name type="scientific">Luteimicrobium album</name>
    <dbReference type="NCBI Taxonomy" id="1054550"/>
    <lineage>
        <taxon>Bacteria</taxon>
        <taxon>Bacillati</taxon>
        <taxon>Actinomycetota</taxon>
        <taxon>Actinomycetes</taxon>
        <taxon>Micrococcales</taxon>
        <taxon>Luteimicrobium</taxon>
    </lineage>
</organism>
<feature type="domain" description="DUF4143" evidence="2">
    <location>
        <begin position="204"/>
        <end position="371"/>
    </location>
</feature>
<dbReference type="InterPro" id="IPR025420">
    <property type="entry name" value="DUF4143"/>
</dbReference>
<dbReference type="RefSeq" id="WP_284292142.1">
    <property type="nucleotide sequence ID" value="NZ_BSUK01000001.1"/>
</dbReference>
<gene>
    <name evidence="3" type="ORF">GCM10025864_08090</name>
</gene>
<evidence type="ECO:0000259" key="2">
    <source>
        <dbReference type="Pfam" id="PF13635"/>
    </source>
</evidence>
<dbReference type="PANTHER" id="PTHR43566">
    <property type="entry name" value="CONSERVED PROTEIN"/>
    <property type="match status" value="1"/>
</dbReference>
<proteinExistence type="predicted"/>
<feature type="domain" description="AAA" evidence="1">
    <location>
        <begin position="22"/>
        <end position="130"/>
    </location>
</feature>
<comment type="caution">
    <text evidence="3">The sequence shown here is derived from an EMBL/GenBank/DDBJ whole genome shotgun (WGS) entry which is preliminary data.</text>
</comment>
<protein>
    <submittedName>
        <fullName evidence="3">ATPase AAA</fullName>
    </submittedName>
</protein>
<dbReference type="Proteomes" id="UP001157091">
    <property type="component" value="Unassembled WGS sequence"/>
</dbReference>
<keyword evidence="4" id="KW-1185">Reference proteome</keyword>
<evidence type="ECO:0000313" key="3">
    <source>
        <dbReference type="EMBL" id="GMA23050.1"/>
    </source>
</evidence>
<evidence type="ECO:0000313" key="4">
    <source>
        <dbReference type="Proteomes" id="UP001157091"/>
    </source>
</evidence>
<sequence>MSPYAPRVVDELLDELQPHLPATSIYGPKGVGKTETARRRATSVLALDEPADAERLRAAPQLLRDLPGPLLVDEWQRWPSSWDLIRRAVDDGAAPGRFLVTGSSAPRGVAVHSGAGRIVGIRMRPMSLSERGVEIPTVSLGAMLAGTATIDGETDVALAGYVEEITASGFPGIRGAATARLRRFALDTYIDNIVQREFPEAGYPVRRPESLRAWLAAYAAASSTTAKYSEILDAATPNQGEKPTKVTTLTYRDALSGLWLLDPTPAWMPVSNHLSRLGQAAKHQLADPALAARLLNLDADALLAGQQGSPAIDHRTILGALFESLITLEAQVFAQGAEARVHHLRDRDGRHEVDLVIEGRGGRVVALEVKLAAVPTDKDARHLLWLKERLGPQLVDMAVICTGRHAYRRRDGVAVVPAALLGP</sequence>
<dbReference type="InterPro" id="IPR027417">
    <property type="entry name" value="P-loop_NTPase"/>
</dbReference>
<accession>A0ABQ6HX08</accession>
<dbReference type="Pfam" id="PF13635">
    <property type="entry name" value="DUF4143"/>
    <property type="match status" value="1"/>
</dbReference>
<dbReference type="Pfam" id="PF13173">
    <property type="entry name" value="AAA_14"/>
    <property type="match status" value="1"/>
</dbReference>
<dbReference type="EMBL" id="BSUK01000001">
    <property type="protein sequence ID" value="GMA23050.1"/>
    <property type="molecule type" value="Genomic_DNA"/>
</dbReference>
<dbReference type="InterPro" id="IPR041682">
    <property type="entry name" value="AAA_14"/>
</dbReference>
<evidence type="ECO:0000259" key="1">
    <source>
        <dbReference type="Pfam" id="PF13173"/>
    </source>
</evidence>